<dbReference type="PANTHER" id="PTHR33098:SF114">
    <property type="entry name" value="DUF4408 DOMAIN-CONTAINING PROTEIN"/>
    <property type="match status" value="1"/>
</dbReference>
<dbReference type="EMBL" id="VOIH02000009">
    <property type="protein sequence ID" value="KAF3438381.1"/>
    <property type="molecule type" value="Genomic_DNA"/>
</dbReference>
<feature type="transmembrane region" description="Helical" evidence="2">
    <location>
        <begin position="20"/>
        <end position="43"/>
    </location>
</feature>
<evidence type="ECO:0000313" key="5">
    <source>
        <dbReference type="Proteomes" id="UP000796880"/>
    </source>
</evidence>
<keyword evidence="2" id="KW-0472">Membrane</keyword>
<dbReference type="InterPro" id="IPR008480">
    <property type="entry name" value="DUF761_pln"/>
</dbReference>
<keyword evidence="2" id="KW-1133">Transmembrane helix</keyword>
<dbReference type="OrthoDB" id="1933168at2759"/>
<feature type="compositionally biased region" description="Polar residues" evidence="1">
    <location>
        <begin position="85"/>
        <end position="95"/>
    </location>
</feature>
<evidence type="ECO:0000259" key="3">
    <source>
        <dbReference type="Pfam" id="PF14364"/>
    </source>
</evidence>
<feature type="compositionally biased region" description="Basic and acidic residues" evidence="1">
    <location>
        <begin position="101"/>
        <end position="114"/>
    </location>
</feature>
<dbReference type="InterPro" id="IPR025520">
    <property type="entry name" value="DUF4408"/>
</dbReference>
<sequence>MADLFQTKRLQMAIWVSKMLLVMVGMFSTLTLLKVAVIPYLVNLTLSTVPDLWISIRSCLSPLYMYIIVNFIIITIAASSTFQHHPNQKQFPSTMTKKKSDKIEHGSEKNRPQIDDQLSWNSFQFIIEEEEEEQIKKPNSTEPPPNSIISPPDVVDISFNDDPLPETHSGENTMKDSGEKPAEKPKEDENDEDDTLEGTWKAIMEGQGKAKARQLKKSDTWDVPPRVVVGTKPEVENDPADWARRELKKSETYSDRVTVRMRDKSMSQEELYERAEDFIKKFNRDMRLQRQESDQRFMEMVNRGV</sequence>
<evidence type="ECO:0000256" key="1">
    <source>
        <dbReference type="SAM" id="MobiDB-lite"/>
    </source>
</evidence>
<protein>
    <recommendedName>
        <fullName evidence="3">DUF4408 domain-containing protein</fullName>
    </recommendedName>
</protein>
<proteinExistence type="predicted"/>
<feature type="domain" description="DUF4408" evidence="3">
    <location>
        <begin position="50"/>
        <end position="82"/>
    </location>
</feature>
<dbReference type="AlphaFoldDB" id="A0A8K0DXC0"/>
<dbReference type="Proteomes" id="UP000796880">
    <property type="component" value="Unassembled WGS sequence"/>
</dbReference>
<keyword evidence="2" id="KW-0812">Transmembrane</keyword>
<evidence type="ECO:0000313" key="4">
    <source>
        <dbReference type="EMBL" id="KAF3438381.1"/>
    </source>
</evidence>
<dbReference type="PANTHER" id="PTHR33098">
    <property type="entry name" value="COTTON FIBER (DUF761)"/>
    <property type="match status" value="1"/>
</dbReference>
<comment type="caution">
    <text evidence="4">The sequence shown here is derived from an EMBL/GenBank/DDBJ whole genome shotgun (WGS) entry which is preliminary data.</text>
</comment>
<keyword evidence="5" id="KW-1185">Reference proteome</keyword>
<dbReference type="Pfam" id="PF05553">
    <property type="entry name" value="DUF761"/>
    <property type="match status" value="1"/>
</dbReference>
<evidence type="ECO:0000256" key="2">
    <source>
        <dbReference type="SAM" id="Phobius"/>
    </source>
</evidence>
<accession>A0A8K0DXC0</accession>
<feature type="transmembrane region" description="Helical" evidence="2">
    <location>
        <begin position="63"/>
        <end position="82"/>
    </location>
</feature>
<feature type="compositionally biased region" description="Basic and acidic residues" evidence="1">
    <location>
        <begin position="173"/>
        <end position="187"/>
    </location>
</feature>
<feature type="region of interest" description="Disordered" evidence="1">
    <location>
        <begin position="85"/>
        <end position="114"/>
    </location>
</feature>
<gene>
    <name evidence="4" type="ORF">FNV43_RR21143</name>
</gene>
<organism evidence="4 5">
    <name type="scientific">Rhamnella rubrinervis</name>
    <dbReference type="NCBI Taxonomy" id="2594499"/>
    <lineage>
        <taxon>Eukaryota</taxon>
        <taxon>Viridiplantae</taxon>
        <taxon>Streptophyta</taxon>
        <taxon>Embryophyta</taxon>
        <taxon>Tracheophyta</taxon>
        <taxon>Spermatophyta</taxon>
        <taxon>Magnoliopsida</taxon>
        <taxon>eudicotyledons</taxon>
        <taxon>Gunneridae</taxon>
        <taxon>Pentapetalae</taxon>
        <taxon>rosids</taxon>
        <taxon>fabids</taxon>
        <taxon>Rosales</taxon>
        <taxon>Rhamnaceae</taxon>
        <taxon>rhamnoid group</taxon>
        <taxon>Rhamneae</taxon>
        <taxon>Rhamnella</taxon>
    </lineage>
</organism>
<reference evidence="4" key="1">
    <citation type="submission" date="2020-03" db="EMBL/GenBank/DDBJ databases">
        <title>A high-quality chromosome-level genome assembly of a woody plant with both climbing and erect habits, Rhamnella rubrinervis.</title>
        <authorList>
            <person name="Lu Z."/>
            <person name="Yang Y."/>
            <person name="Zhu X."/>
            <person name="Sun Y."/>
        </authorList>
    </citation>
    <scope>NUCLEOTIDE SEQUENCE</scope>
    <source>
        <strain evidence="4">BYM</strain>
        <tissue evidence="4">Leaf</tissue>
    </source>
</reference>
<dbReference type="Pfam" id="PF14364">
    <property type="entry name" value="DUF4408"/>
    <property type="match status" value="1"/>
</dbReference>
<feature type="region of interest" description="Disordered" evidence="1">
    <location>
        <begin position="131"/>
        <end position="199"/>
    </location>
</feature>
<name>A0A8K0DXC0_9ROSA</name>